<dbReference type="InterPro" id="IPR032675">
    <property type="entry name" value="LRR_dom_sf"/>
</dbReference>
<reference evidence="5 6" key="1">
    <citation type="journal article" date="2014" name="Genome Announc.">
        <title>Draft Genome Sequence of the Carrageenan-Degrading Bacterium Cellulophaga sp. Strain KL-A, Isolated from Decaying Marine Algae.</title>
        <authorList>
            <person name="Shan D."/>
            <person name="Ying J."/>
            <person name="Li X."/>
            <person name="Gao Z."/>
            <person name="Wei G."/>
            <person name="Shao Z."/>
        </authorList>
    </citation>
    <scope>NUCLEOTIDE SEQUENCE [LARGE SCALE GENOMIC DNA]</scope>
    <source>
        <strain evidence="5 6">KL-A</strain>
    </source>
</reference>
<dbReference type="Pfam" id="PF23598">
    <property type="entry name" value="LRR_14"/>
    <property type="match status" value="1"/>
</dbReference>
<keyword evidence="1" id="KW-0433">Leucine-rich repeat</keyword>
<proteinExistence type="predicted"/>
<dbReference type="SUPFAM" id="SSF52058">
    <property type="entry name" value="L domain-like"/>
    <property type="match status" value="1"/>
</dbReference>
<evidence type="ECO:0000259" key="3">
    <source>
        <dbReference type="Pfam" id="PF21832"/>
    </source>
</evidence>
<dbReference type="EMBL" id="ARZX01000001">
    <property type="protein sequence ID" value="EWH15026.1"/>
    <property type="molecule type" value="Genomic_DNA"/>
</dbReference>
<evidence type="ECO:0000256" key="2">
    <source>
        <dbReference type="ARBA" id="ARBA00022737"/>
    </source>
</evidence>
<dbReference type="Pfam" id="PF21832">
    <property type="entry name" value="DUF6892"/>
    <property type="match status" value="1"/>
</dbReference>
<dbReference type="RefSeq" id="WP_051456017.1">
    <property type="nucleotide sequence ID" value="NZ_ARZX01000001.1"/>
</dbReference>
<accession>A0ABN0RSV0</accession>
<dbReference type="PANTHER" id="PTHR45752">
    <property type="entry name" value="LEUCINE-RICH REPEAT-CONTAINING"/>
    <property type="match status" value="1"/>
</dbReference>
<evidence type="ECO:0000256" key="1">
    <source>
        <dbReference type="ARBA" id="ARBA00022614"/>
    </source>
</evidence>
<dbReference type="SMART" id="SM00364">
    <property type="entry name" value="LRR_BAC"/>
    <property type="match status" value="4"/>
</dbReference>
<keyword evidence="6" id="KW-1185">Reference proteome</keyword>
<dbReference type="PANTHER" id="PTHR45752:SF187">
    <property type="entry name" value="LEUCINE-RICH REPEAT AND IQ DOMAIN-CONTAINING PROTEIN 4"/>
    <property type="match status" value="1"/>
</dbReference>
<comment type="caution">
    <text evidence="5">The sequence shown here is derived from an EMBL/GenBank/DDBJ whole genome shotgun (WGS) entry which is preliminary data.</text>
</comment>
<dbReference type="InterPro" id="IPR001611">
    <property type="entry name" value="Leu-rich_rpt"/>
</dbReference>
<dbReference type="SMART" id="SM00369">
    <property type="entry name" value="LRR_TYP"/>
    <property type="match status" value="5"/>
</dbReference>
<evidence type="ECO:0000259" key="4">
    <source>
        <dbReference type="Pfam" id="PF23598"/>
    </source>
</evidence>
<feature type="domain" description="DUF6892" evidence="3">
    <location>
        <begin position="448"/>
        <end position="578"/>
    </location>
</feature>
<gene>
    <name evidence="5" type="ORF">KLA_00665</name>
</gene>
<dbReference type="InterPro" id="IPR054187">
    <property type="entry name" value="DUF6892"/>
</dbReference>
<feature type="domain" description="Disease resistance R13L4/SHOC-2-like LRR" evidence="4">
    <location>
        <begin position="271"/>
        <end position="374"/>
    </location>
</feature>
<keyword evidence="2" id="KW-0677">Repeat</keyword>
<dbReference type="PROSITE" id="PS51450">
    <property type="entry name" value="LRR"/>
    <property type="match status" value="1"/>
</dbReference>
<dbReference type="InterPro" id="IPR055414">
    <property type="entry name" value="LRR_R13L4/SHOC2-like"/>
</dbReference>
<evidence type="ECO:0000313" key="5">
    <source>
        <dbReference type="EMBL" id="EWH15026.1"/>
    </source>
</evidence>
<dbReference type="Proteomes" id="UP000019275">
    <property type="component" value="Unassembled WGS sequence"/>
</dbReference>
<protein>
    <submittedName>
        <fullName evidence="5">Uncharacterized protein</fullName>
    </submittedName>
</protein>
<sequence>MEELILDALFQDFKEREVLKVSPFGDIFFKEDDLKGGKVYSVCQILPPTRPVDNPAKKGEFMFLCQVIAFDEDTFQQFLTVKRKSFFFKRNVPEQIQNLYDALITRFGLRLELKKRLGKISKDQVYGYCASDPYNSTNPNAEKVDLSVYHKEVLKYIEKNPRQFYSDIWELNSENDFGLATQKLYYGYGFELPRGIFECNNLRCLAVSNQTVKDLYPGILKLKSLNELTLRNVSLMAPDLINKLYKFKYLVSLTISRDGDYYSVPLNGLPPKLEQINSLKYLDFSGNKSPLWSSVVKITGLKTLNLSNTSLTRITSRIKNLNRLEELDLSNNKITELPESLVTLKRLKVLRLNNNPLLTLPNWIGKLKQLEVLDLQETQLTTLPDSIYNLTNLKELNLRKNPFKDLPQSLVKIPMNVLKLEMQNKALFSEEVKLKLEQLPDGDCYFESDFNFKLMVINKLMYIDEVLYPKFNVHFFAKNYKDRTINIEEEGYKIIPEVAAYFKKLPIPSSLLLDIVELQPDGGDEIYAQLIPFWSGEDDCFDVKSIADIKYLPSLKVTNSMNFSDELVAQLESKNITVKRY</sequence>
<organism evidence="5 6">
    <name type="scientific">Cellulophaga geojensis KL-A</name>
    <dbReference type="NCBI Taxonomy" id="1328323"/>
    <lineage>
        <taxon>Bacteria</taxon>
        <taxon>Pseudomonadati</taxon>
        <taxon>Bacteroidota</taxon>
        <taxon>Flavobacteriia</taxon>
        <taxon>Flavobacteriales</taxon>
        <taxon>Flavobacteriaceae</taxon>
        <taxon>Cellulophaga</taxon>
    </lineage>
</organism>
<name>A0ABN0RSV0_9FLAO</name>
<dbReference type="Gene3D" id="3.80.10.10">
    <property type="entry name" value="Ribonuclease Inhibitor"/>
    <property type="match status" value="1"/>
</dbReference>
<evidence type="ECO:0000313" key="6">
    <source>
        <dbReference type="Proteomes" id="UP000019275"/>
    </source>
</evidence>
<dbReference type="InterPro" id="IPR003591">
    <property type="entry name" value="Leu-rich_rpt_typical-subtyp"/>
</dbReference>
<dbReference type="InterPro" id="IPR050715">
    <property type="entry name" value="LRR-SigEffector_domain"/>
</dbReference>